<dbReference type="PANTHER" id="PTHR12463:SF1">
    <property type="entry name" value="2-OXOGLUTARATE AND FE-DEPENDENT OXYGENASE FAMILY PROTEIN"/>
    <property type="match status" value="1"/>
</dbReference>
<dbReference type="Gene3D" id="2.60.120.590">
    <property type="entry name" value="Alpha-ketoglutarate-dependent dioxygenase AlkB-like"/>
    <property type="match status" value="1"/>
</dbReference>
<dbReference type="EMBL" id="HBGS01062473">
    <property type="protein sequence ID" value="CAD9494422.1"/>
    <property type="molecule type" value="Transcribed_RNA"/>
</dbReference>
<accession>A0A6U3ZEE3</accession>
<reference evidence="1" key="1">
    <citation type="submission" date="2021-01" db="EMBL/GenBank/DDBJ databases">
        <authorList>
            <person name="Corre E."/>
            <person name="Pelletier E."/>
            <person name="Niang G."/>
            <person name="Scheremetjew M."/>
            <person name="Finn R."/>
            <person name="Kale V."/>
            <person name="Holt S."/>
            <person name="Cochrane G."/>
            <person name="Meng A."/>
            <person name="Brown T."/>
            <person name="Cohen L."/>
        </authorList>
    </citation>
    <scope>NUCLEOTIDE SEQUENCE</scope>
    <source>
        <strain evidence="1">CCMP1381</strain>
    </source>
</reference>
<evidence type="ECO:0000313" key="2">
    <source>
        <dbReference type="EMBL" id="CAD9494422.1"/>
    </source>
</evidence>
<dbReference type="InterPro" id="IPR032857">
    <property type="entry name" value="ALKBH4"/>
</dbReference>
<dbReference type="SUPFAM" id="SSF51197">
    <property type="entry name" value="Clavaminate synthase-like"/>
    <property type="match status" value="1"/>
</dbReference>
<dbReference type="GO" id="GO:0070988">
    <property type="term" value="P:demethylation"/>
    <property type="evidence" value="ECO:0007669"/>
    <property type="project" value="InterPro"/>
</dbReference>
<name>A0A6U3ZEE3_9STRA</name>
<sequence length="143" mass="16150">MELRQGDHQRDGTLQERVANQKATIEEGRNKLLWLKRRSLLVLNGEARYDWSHGIAPRRLDRVGGDLRRRTTRISFTFRYVQGPGAKCQCGCESRVPSAHDSIPCASSNARSQQELSNLDKSLTYSLTSLTGEDTQGEDKEES</sequence>
<proteinExistence type="predicted"/>
<organism evidence="1">
    <name type="scientific">Octactis speculum</name>
    <dbReference type="NCBI Taxonomy" id="3111310"/>
    <lineage>
        <taxon>Eukaryota</taxon>
        <taxon>Sar</taxon>
        <taxon>Stramenopiles</taxon>
        <taxon>Ochrophyta</taxon>
        <taxon>Dictyochophyceae</taxon>
        <taxon>Dictyochales</taxon>
        <taxon>Dictyochaceae</taxon>
        <taxon>Octactis</taxon>
    </lineage>
</organism>
<gene>
    <name evidence="1" type="ORF">DSPE1174_LOCUS32544</name>
    <name evidence="2" type="ORF">DSPE1174_LOCUS32545</name>
</gene>
<dbReference type="AlphaFoldDB" id="A0A6U3ZEE3"/>
<dbReference type="EMBL" id="HBGS01062472">
    <property type="protein sequence ID" value="CAD9494418.1"/>
    <property type="molecule type" value="Transcribed_RNA"/>
</dbReference>
<protein>
    <recommendedName>
        <fullName evidence="3">Alpha-ketoglutarate-dependent dioxygenase AlkB-like domain-containing protein</fullName>
    </recommendedName>
</protein>
<dbReference type="InterPro" id="IPR037151">
    <property type="entry name" value="AlkB-like_sf"/>
</dbReference>
<dbReference type="GO" id="GO:0016491">
    <property type="term" value="F:oxidoreductase activity"/>
    <property type="evidence" value="ECO:0007669"/>
    <property type="project" value="TreeGrafter"/>
</dbReference>
<dbReference type="PANTHER" id="PTHR12463">
    <property type="entry name" value="OXYGENASE-RELATED"/>
    <property type="match status" value="1"/>
</dbReference>
<dbReference type="GO" id="GO:0032451">
    <property type="term" value="F:demethylase activity"/>
    <property type="evidence" value="ECO:0007669"/>
    <property type="project" value="TreeGrafter"/>
</dbReference>
<evidence type="ECO:0008006" key="3">
    <source>
        <dbReference type="Google" id="ProtNLM"/>
    </source>
</evidence>
<evidence type="ECO:0000313" key="1">
    <source>
        <dbReference type="EMBL" id="CAD9494418.1"/>
    </source>
</evidence>